<protein>
    <submittedName>
        <fullName evidence="1">Uncharacterized protein</fullName>
    </submittedName>
</protein>
<sequence>MLKKITVRNIPGVSAGKIIKNRDIISYQTFNQIYDHAQRHARTTIRDAEAVANDLHSRAWTEGYVSGMTFAIQDLAKFVHDHENNKNHLITSALETVTVKLKEFFDHEESICQLLNVLVERLTKELQDPGRVIVTVPEKLHPHSHKVKHIFDNAGLAAEIKKSPHATIVVEYGKEIWTYDLNQVADNLARTAIKKALDSSQLNEECVVSSLDALQNIRDTLDSYLSSSR</sequence>
<comment type="caution">
    <text evidence="1">The sequence shown here is derived from an EMBL/GenBank/DDBJ whole genome shotgun (WGS) entry which is preliminary data.</text>
</comment>
<evidence type="ECO:0000313" key="1">
    <source>
        <dbReference type="EMBL" id="POU68100.1"/>
    </source>
</evidence>
<dbReference type="Proteomes" id="UP000237003">
    <property type="component" value="Unassembled WGS sequence"/>
</dbReference>
<dbReference type="EMBL" id="PQLX01000001">
    <property type="protein sequence ID" value="POU68100.1"/>
    <property type="molecule type" value="Genomic_DNA"/>
</dbReference>
<accession>A0A2S4S2L2</accession>
<dbReference type="RefSeq" id="WP_103775019.1">
    <property type="nucleotide sequence ID" value="NZ_PQLX01000001.1"/>
</dbReference>
<gene>
    <name evidence="1" type="ORF">C3430_03200</name>
</gene>
<dbReference type="AlphaFoldDB" id="A0A2S4S2L2"/>
<evidence type="ECO:0000313" key="2">
    <source>
        <dbReference type="Proteomes" id="UP000237003"/>
    </source>
</evidence>
<name>A0A2S4S2L2_CITAM</name>
<dbReference type="OrthoDB" id="6428979at2"/>
<proteinExistence type="predicted"/>
<organism evidence="1 2">
    <name type="scientific">Citrobacter amalonaticus</name>
    <dbReference type="NCBI Taxonomy" id="35703"/>
    <lineage>
        <taxon>Bacteria</taxon>
        <taxon>Pseudomonadati</taxon>
        <taxon>Pseudomonadota</taxon>
        <taxon>Gammaproteobacteria</taxon>
        <taxon>Enterobacterales</taxon>
        <taxon>Enterobacteriaceae</taxon>
        <taxon>Citrobacter</taxon>
    </lineage>
</organism>
<reference evidence="1 2" key="1">
    <citation type="submission" date="2018-01" db="EMBL/GenBank/DDBJ databases">
        <title>Complete genome sequences of 14 Citrobacter spp. isolated from plant in Canada.</title>
        <authorList>
            <person name="Bhandare S.G."/>
            <person name="Colavecchio A."/>
            <person name="Jeukens J."/>
            <person name="Emond-Rheault J.-G."/>
            <person name="Freschi L."/>
            <person name="Hamel J."/>
            <person name="Kukavica-Ibrulj I."/>
            <person name="Levesque R."/>
            <person name="Goodridge L."/>
        </authorList>
    </citation>
    <scope>NUCLEOTIDE SEQUENCE [LARGE SCALE GENOMIC DNA]</scope>
    <source>
        <strain evidence="1 2">S1285</strain>
    </source>
</reference>